<accession>A0A8S9UCE6</accession>
<proteinExistence type="predicted"/>
<dbReference type="Proteomes" id="UP000704712">
    <property type="component" value="Unassembled WGS sequence"/>
</dbReference>
<comment type="caution">
    <text evidence="1">The sequence shown here is derived from an EMBL/GenBank/DDBJ whole genome shotgun (WGS) entry which is preliminary data.</text>
</comment>
<name>A0A8S9UCE6_PHYIN</name>
<dbReference type="EMBL" id="JAACNO010001856">
    <property type="protein sequence ID" value="KAF4137162.1"/>
    <property type="molecule type" value="Genomic_DNA"/>
</dbReference>
<reference evidence="1" key="1">
    <citation type="submission" date="2020-03" db="EMBL/GenBank/DDBJ databases">
        <title>Hybrid Assembly of Korean Phytophthora infestans isolates.</title>
        <authorList>
            <person name="Prokchorchik M."/>
            <person name="Lee Y."/>
            <person name="Seo J."/>
            <person name="Cho J.-H."/>
            <person name="Park Y.-E."/>
            <person name="Jang D.-C."/>
            <person name="Im J.-S."/>
            <person name="Choi J.-G."/>
            <person name="Park H.-J."/>
            <person name="Lee G.-B."/>
            <person name="Lee Y.-G."/>
            <person name="Hong S.-Y."/>
            <person name="Cho K."/>
            <person name="Sohn K.H."/>
        </authorList>
    </citation>
    <scope>NUCLEOTIDE SEQUENCE</scope>
    <source>
        <strain evidence="1">KR_2_A2</strain>
    </source>
</reference>
<evidence type="ECO:0000313" key="1">
    <source>
        <dbReference type="EMBL" id="KAF4137162.1"/>
    </source>
</evidence>
<protein>
    <submittedName>
        <fullName evidence="1">Uncharacterized protein</fullName>
    </submittedName>
</protein>
<sequence length="420" mass="41950">MGYTRSFTSPTAALDSDCCSCAYGVVVLRRPPISPLSTARAPFRRAVSSAGSASLPLSPRSPDLASTRDTTGFATVAAGHFALASRRALSPPDHFVAFGPAATGTSNLTLRRTSRFFGLLPVTAPSPAPRRSAPGSTSPDCSAPFVATADTRSSPLVLTRAGFTAVSAATFRARPSSFKSARSGFTAVFAATSGARPSSLVLARGGFTAVFAATSCARPSSFKSARGGFTAVFAATSCARPSSLGLARGGFTAVFAATSGARPSSLGLARGGFTAVFAATSCARPSSFKSARGGFTAVFAATSCARPSSLGLARGGFTAVFAATSCARPSSLGLARGGFTAVFAATSCACPSSLLADLPAAADCVASRRLLAARVRGGAVTTAGLVSPRPRTSLSARASPRIGGSQLTVISVAAASAPAR</sequence>
<gene>
    <name evidence="1" type="ORF">GN958_ATG13630</name>
</gene>
<dbReference type="AlphaFoldDB" id="A0A8S9UCE6"/>
<organism evidence="1 2">
    <name type="scientific">Phytophthora infestans</name>
    <name type="common">Potato late blight agent</name>
    <name type="synonym">Botrytis infestans</name>
    <dbReference type="NCBI Taxonomy" id="4787"/>
    <lineage>
        <taxon>Eukaryota</taxon>
        <taxon>Sar</taxon>
        <taxon>Stramenopiles</taxon>
        <taxon>Oomycota</taxon>
        <taxon>Peronosporomycetes</taxon>
        <taxon>Peronosporales</taxon>
        <taxon>Peronosporaceae</taxon>
        <taxon>Phytophthora</taxon>
    </lineage>
</organism>
<evidence type="ECO:0000313" key="2">
    <source>
        <dbReference type="Proteomes" id="UP000704712"/>
    </source>
</evidence>